<keyword evidence="2" id="KW-0812">Transmembrane</keyword>
<feature type="transmembrane region" description="Helical" evidence="2">
    <location>
        <begin position="240"/>
        <end position="267"/>
    </location>
</feature>
<feature type="region of interest" description="Disordered" evidence="1">
    <location>
        <begin position="280"/>
        <end position="301"/>
    </location>
</feature>
<evidence type="ECO:0000256" key="2">
    <source>
        <dbReference type="SAM" id="Phobius"/>
    </source>
</evidence>
<keyword evidence="2" id="KW-0472">Membrane</keyword>
<dbReference type="AlphaFoldDB" id="M2RW26"/>
<accession>M2RW26</accession>
<name>M2RW26_ENTHI</name>
<dbReference type="VEuPathDB" id="AmoebaDB:EHI5A_029160"/>
<sequence length="301" mass="33226">MTKNLKLEMIVILFIYVLYVFGGSLDKTCACKCDGDSTTSNYQINIMTIDAECPGTATGEILVSQLNEGSFDATISYNLKTVPGGANVTSSSSAFQVKEGTYSLTITYTFETRDFETGTASYKSCSCSFDGLTITAKYETISDITHEVTPNQHCAGSYGTIQCGAKVSSGNVSYRLSGTESRDFNQDGLFSNLPVGRYRCLVSSTHCVSQSEEFSLEYSKKCSSENIWLDRQIYGEGQGLFIAGLVLIVLGIVLNFCICVCCCKLIVHDRKSEKFTKKQFENKTKKSKKQKKEEDELKELK</sequence>
<evidence type="ECO:0000313" key="3">
    <source>
        <dbReference type="EMBL" id="EMD48790.1"/>
    </source>
</evidence>
<gene>
    <name evidence="3" type="ORF">EHI5A_029160</name>
</gene>
<dbReference type="EMBL" id="KB443985">
    <property type="protein sequence ID" value="EMD48790.1"/>
    <property type="molecule type" value="Genomic_DNA"/>
</dbReference>
<feature type="transmembrane region" description="Helical" evidence="2">
    <location>
        <begin position="7"/>
        <end position="25"/>
    </location>
</feature>
<dbReference type="OrthoDB" id="29027at2759"/>
<feature type="compositionally biased region" description="Basic and acidic residues" evidence="1">
    <location>
        <begin position="291"/>
        <end position="301"/>
    </location>
</feature>
<dbReference type="Proteomes" id="UP000011755">
    <property type="component" value="Unassembled WGS sequence"/>
</dbReference>
<protein>
    <submittedName>
        <fullName evidence="3">Uncharacterized protein</fullName>
    </submittedName>
</protein>
<keyword evidence="2" id="KW-1133">Transmembrane helix</keyword>
<evidence type="ECO:0000313" key="4">
    <source>
        <dbReference type="Proteomes" id="UP000011755"/>
    </source>
</evidence>
<organism evidence="3 4">
    <name type="scientific">Entamoeba histolytica KU27</name>
    <dbReference type="NCBI Taxonomy" id="885311"/>
    <lineage>
        <taxon>Eukaryota</taxon>
        <taxon>Amoebozoa</taxon>
        <taxon>Evosea</taxon>
        <taxon>Archamoebae</taxon>
        <taxon>Mastigamoebida</taxon>
        <taxon>Entamoebidae</taxon>
        <taxon>Entamoeba</taxon>
    </lineage>
</organism>
<reference evidence="3 4" key="1">
    <citation type="submission" date="2013-02" db="EMBL/GenBank/DDBJ databases">
        <authorList>
            <person name="Hannick L."/>
            <person name="Zafar N."/>
            <person name="Lorenzi H."/>
            <person name="Ali I.A."/>
            <person name="Petri W.P."/>
            <person name="Caler E."/>
        </authorList>
    </citation>
    <scope>NUCLEOTIDE SEQUENCE [LARGE SCALE GENOMIC DNA]</scope>
    <source>
        <strain evidence="3 4">KU27</strain>
    </source>
</reference>
<proteinExistence type="predicted"/>
<evidence type="ECO:0000256" key="1">
    <source>
        <dbReference type="SAM" id="MobiDB-lite"/>
    </source>
</evidence>